<feature type="transmembrane region" description="Helical" evidence="8">
    <location>
        <begin position="285"/>
        <end position="303"/>
    </location>
</feature>
<comment type="similarity">
    <text evidence="2">Belongs to the binding-protein-dependent transport system permease family. FecCD subfamily.</text>
</comment>
<dbReference type="GO" id="GO:0022857">
    <property type="term" value="F:transmembrane transporter activity"/>
    <property type="evidence" value="ECO:0007669"/>
    <property type="project" value="InterPro"/>
</dbReference>
<name>A0A0R2HK15_9FIRM</name>
<evidence type="ECO:0000256" key="6">
    <source>
        <dbReference type="ARBA" id="ARBA00022989"/>
    </source>
</evidence>
<dbReference type="PATRIC" id="fig|1410657.5.peg.867"/>
<feature type="transmembrane region" description="Helical" evidence="8">
    <location>
        <begin position="257"/>
        <end position="279"/>
    </location>
</feature>
<evidence type="ECO:0000256" key="8">
    <source>
        <dbReference type="SAM" id="Phobius"/>
    </source>
</evidence>
<dbReference type="Pfam" id="PF01032">
    <property type="entry name" value="FecCD"/>
    <property type="match status" value="1"/>
</dbReference>
<keyword evidence="10" id="KW-1185">Reference proteome</keyword>
<dbReference type="CDD" id="cd06550">
    <property type="entry name" value="TM_ABC_iron-siderophores_like"/>
    <property type="match status" value="1"/>
</dbReference>
<feature type="transmembrane region" description="Helical" evidence="8">
    <location>
        <begin position="96"/>
        <end position="115"/>
    </location>
</feature>
<feature type="transmembrane region" description="Helical" evidence="8">
    <location>
        <begin position="212"/>
        <end position="245"/>
    </location>
</feature>
<keyword evidence="5 8" id="KW-0812">Transmembrane</keyword>
<accession>A0A0R2HK15</accession>
<dbReference type="GO" id="GO:0005886">
    <property type="term" value="C:plasma membrane"/>
    <property type="evidence" value="ECO:0007669"/>
    <property type="project" value="UniProtKB-SubCell"/>
</dbReference>
<evidence type="ECO:0000256" key="2">
    <source>
        <dbReference type="ARBA" id="ARBA00007935"/>
    </source>
</evidence>
<feature type="transmembrane region" description="Helical" evidence="8">
    <location>
        <begin position="168"/>
        <end position="189"/>
    </location>
</feature>
<evidence type="ECO:0000313" key="9">
    <source>
        <dbReference type="EMBL" id="KRN49786.1"/>
    </source>
</evidence>
<keyword evidence="3" id="KW-0813">Transport</keyword>
<keyword evidence="4" id="KW-1003">Cell membrane</keyword>
<keyword evidence="7 8" id="KW-0472">Membrane</keyword>
<dbReference type="AlphaFoldDB" id="A0A0R2HK15"/>
<feature type="transmembrane region" description="Helical" evidence="8">
    <location>
        <begin position="71"/>
        <end position="89"/>
    </location>
</feature>
<dbReference type="Proteomes" id="UP000051841">
    <property type="component" value="Unassembled WGS sequence"/>
</dbReference>
<evidence type="ECO:0000256" key="7">
    <source>
        <dbReference type="ARBA" id="ARBA00023136"/>
    </source>
</evidence>
<evidence type="ECO:0000256" key="1">
    <source>
        <dbReference type="ARBA" id="ARBA00004651"/>
    </source>
</evidence>
<sequence length="312" mass="32954">MAVLSLMLGKVTVSFKSVIEAFDSSIVNNEVNIVRARMPRTIFALLAGCSLSVSGALMQSITRNPIADPSILGVNTGAALFVIMGMSFSQVGRISSLVLAFVGGLLTMVCVYLISSFGYGGMTPIKLALAGAAMSIALQSIVNALMLKDRLLMDRFRFWQVGSLSKASWQDIMTVLPVIIVSLIIAYLLSSSLDIMALGDEMATSLGINVSFIYVLSTIVGVLLCASITALAGPIGFVGLMIPHFVRLLCGNAMKKVLLFSSLLGSAVLLSSDIIGRLVGGSAEIEVGIIMALLGAPVFIMIVRKVKKYGFT</sequence>
<comment type="caution">
    <text evidence="9">The sequence shown here is derived from an EMBL/GenBank/DDBJ whole genome shotgun (WGS) entry which is preliminary data.</text>
</comment>
<dbReference type="EMBL" id="JQBL01000020">
    <property type="protein sequence ID" value="KRN49786.1"/>
    <property type="molecule type" value="Genomic_DNA"/>
</dbReference>
<dbReference type="GO" id="GO:0033214">
    <property type="term" value="P:siderophore-iron import into cell"/>
    <property type="evidence" value="ECO:0007669"/>
    <property type="project" value="TreeGrafter"/>
</dbReference>
<evidence type="ECO:0000256" key="4">
    <source>
        <dbReference type="ARBA" id="ARBA00022475"/>
    </source>
</evidence>
<proteinExistence type="inferred from homology"/>
<organism evidence="9 10">
    <name type="scientific">Kandleria vitulina DSM 20405</name>
    <dbReference type="NCBI Taxonomy" id="1410657"/>
    <lineage>
        <taxon>Bacteria</taxon>
        <taxon>Bacillati</taxon>
        <taxon>Bacillota</taxon>
        <taxon>Erysipelotrichia</taxon>
        <taxon>Erysipelotrichales</taxon>
        <taxon>Coprobacillaceae</taxon>
        <taxon>Kandleria</taxon>
    </lineage>
</organism>
<evidence type="ECO:0000313" key="10">
    <source>
        <dbReference type="Proteomes" id="UP000051841"/>
    </source>
</evidence>
<dbReference type="PANTHER" id="PTHR30472">
    <property type="entry name" value="FERRIC ENTEROBACTIN TRANSPORT SYSTEM PERMEASE PROTEIN"/>
    <property type="match status" value="1"/>
</dbReference>
<reference evidence="9 10" key="1">
    <citation type="journal article" date="2015" name="Genome Announc.">
        <title>Expanding the biotechnology potential of lactobacilli through comparative genomics of 213 strains and associated genera.</title>
        <authorList>
            <person name="Sun Z."/>
            <person name="Harris H.M."/>
            <person name="McCann A."/>
            <person name="Guo C."/>
            <person name="Argimon S."/>
            <person name="Zhang W."/>
            <person name="Yang X."/>
            <person name="Jeffery I.B."/>
            <person name="Cooney J.C."/>
            <person name="Kagawa T.F."/>
            <person name="Liu W."/>
            <person name="Song Y."/>
            <person name="Salvetti E."/>
            <person name="Wrobel A."/>
            <person name="Rasinkangas P."/>
            <person name="Parkhill J."/>
            <person name="Rea M.C."/>
            <person name="O'Sullivan O."/>
            <person name="Ritari J."/>
            <person name="Douillard F.P."/>
            <person name="Paul Ross R."/>
            <person name="Yang R."/>
            <person name="Briner A.E."/>
            <person name="Felis G.E."/>
            <person name="de Vos W.M."/>
            <person name="Barrangou R."/>
            <person name="Klaenhammer T.R."/>
            <person name="Caufield P.W."/>
            <person name="Cui Y."/>
            <person name="Zhang H."/>
            <person name="O'Toole P.W."/>
        </authorList>
    </citation>
    <scope>NUCLEOTIDE SEQUENCE [LARGE SCALE GENOMIC DNA]</scope>
    <source>
        <strain evidence="9 10">DSM 20405</strain>
    </source>
</reference>
<keyword evidence="6 8" id="KW-1133">Transmembrane helix</keyword>
<dbReference type="InterPro" id="IPR037294">
    <property type="entry name" value="ABC_BtuC-like"/>
</dbReference>
<dbReference type="Gene3D" id="1.10.3470.10">
    <property type="entry name" value="ABC transporter involved in vitamin B12 uptake, BtuC"/>
    <property type="match status" value="1"/>
</dbReference>
<dbReference type="PANTHER" id="PTHR30472:SF1">
    <property type="entry name" value="FE(3+) DICITRATE TRANSPORT SYSTEM PERMEASE PROTEIN FECC-RELATED"/>
    <property type="match status" value="1"/>
</dbReference>
<evidence type="ECO:0000256" key="5">
    <source>
        <dbReference type="ARBA" id="ARBA00022692"/>
    </source>
</evidence>
<protein>
    <submittedName>
        <fullName evidence="9">Transport system permease protein</fullName>
    </submittedName>
</protein>
<dbReference type="InterPro" id="IPR000522">
    <property type="entry name" value="ABC_transptr_permease_BtuC"/>
</dbReference>
<dbReference type="SUPFAM" id="SSF81345">
    <property type="entry name" value="ABC transporter involved in vitamin B12 uptake, BtuC"/>
    <property type="match status" value="1"/>
</dbReference>
<feature type="transmembrane region" description="Helical" evidence="8">
    <location>
        <begin position="127"/>
        <end position="147"/>
    </location>
</feature>
<dbReference type="FunFam" id="1.10.3470.10:FF:000001">
    <property type="entry name" value="Vitamin B12 ABC transporter permease BtuC"/>
    <property type="match status" value="1"/>
</dbReference>
<gene>
    <name evidence="9" type="ORF">IV49_GL000831</name>
</gene>
<comment type="subcellular location">
    <subcellularLocation>
        <location evidence="1">Cell membrane</location>
        <topology evidence="1">Multi-pass membrane protein</topology>
    </subcellularLocation>
</comment>
<evidence type="ECO:0000256" key="3">
    <source>
        <dbReference type="ARBA" id="ARBA00022448"/>
    </source>
</evidence>
<feature type="transmembrane region" description="Helical" evidence="8">
    <location>
        <begin position="42"/>
        <end position="59"/>
    </location>
</feature>